<accession>A0A183DRI9</accession>
<dbReference type="EMBL" id="UYRT01078490">
    <property type="protein sequence ID" value="VDN18638.1"/>
    <property type="molecule type" value="Genomic_DNA"/>
</dbReference>
<gene>
    <name evidence="1" type="ORF">GPUH_LOCUS11330</name>
</gene>
<reference evidence="3" key="1">
    <citation type="submission" date="2016-06" db="UniProtKB">
        <authorList>
            <consortium name="WormBaseParasite"/>
        </authorList>
    </citation>
    <scope>IDENTIFICATION</scope>
</reference>
<evidence type="ECO:0000313" key="1">
    <source>
        <dbReference type="EMBL" id="VDN18638.1"/>
    </source>
</evidence>
<dbReference type="Proteomes" id="UP000271098">
    <property type="component" value="Unassembled WGS sequence"/>
</dbReference>
<organism evidence="3">
    <name type="scientific">Gongylonema pulchrum</name>
    <dbReference type="NCBI Taxonomy" id="637853"/>
    <lineage>
        <taxon>Eukaryota</taxon>
        <taxon>Metazoa</taxon>
        <taxon>Ecdysozoa</taxon>
        <taxon>Nematoda</taxon>
        <taxon>Chromadorea</taxon>
        <taxon>Rhabditida</taxon>
        <taxon>Spirurina</taxon>
        <taxon>Spiruromorpha</taxon>
        <taxon>Spiruroidea</taxon>
        <taxon>Gongylonematidae</taxon>
        <taxon>Gongylonema</taxon>
    </lineage>
</organism>
<reference evidence="1 2" key="2">
    <citation type="submission" date="2018-11" db="EMBL/GenBank/DDBJ databases">
        <authorList>
            <consortium name="Pathogen Informatics"/>
        </authorList>
    </citation>
    <scope>NUCLEOTIDE SEQUENCE [LARGE SCALE GENOMIC DNA]</scope>
</reference>
<evidence type="ECO:0000313" key="2">
    <source>
        <dbReference type="Proteomes" id="UP000271098"/>
    </source>
</evidence>
<sequence>MVRIGFIERYGWRLKHTIYDGCLRTTLERASAFYGGWTTQSYHSMFGTIVVWASIGRRVAQTTRKYGPSALDALRNCGATGKKALSQAPRMSPMNMGLRCLMPYAIVRLPERKCQARHREGVKYGPSVPDALRDYGSTGKESRSCGRRAGVGDQWRAILASCNKKMS</sequence>
<evidence type="ECO:0000313" key="3">
    <source>
        <dbReference type="WBParaSite" id="GPUH_0001134301-mRNA-1"/>
    </source>
</evidence>
<dbReference type="WBParaSite" id="GPUH_0001134301-mRNA-1">
    <property type="protein sequence ID" value="GPUH_0001134301-mRNA-1"/>
    <property type="gene ID" value="GPUH_0001134301"/>
</dbReference>
<protein>
    <submittedName>
        <fullName evidence="3">WGS project CAFE00000000 data, contig</fullName>
    </submittedName>
</protein>
<keyword evidence="2" id="KW-1185">Reference proteome</keyword>
<dbReference type="AlphaFoldDB" id="A0A183DRI9"/>
<proteinExistence type="predicted"/>
<name>A0A183DRI9_9BILA</name>